<evidence type="ECO:0000256" key="4">
    <source>
        <dbReference type="ARBA" id="ARBA00022679"/>
    </source>
</evidence>
<dbReference type="SUPFAM" id="SSF52335">
    <property type="entry name" value="Methylglyoxal synthase-like"/>
    <property type="match status" value="1"/>
</dbReference>
<protein>
    <recommendedName>
        <fullName evidence="8">Bifunctional purine biosynthesis protein PurH</fullName>
    </recommendedName>
    <domain>
        <recommendedName>
            <fullName evidence="8">Phosphoribosylaminoimidazolecarboxamide formyltransferase</fullName>
            <ecNumber evidence="8">2.1.2.3</ecNumber>
        </recommendedName>
        <alternativeName>
            <fullName evidence="8">AICAR transformylase</fullName>
        </alternativeName>
    </domain>
    <domain>
        <recommendedName>
            <fullName evidence="8">IMP cyclohydrolase</fullName>
            <ecNumber evidence="8">3.5.4.10</ecNumber>
        </recommendedName>
        <alternativeName>
            <fullName evidence="8">ATIC</fullName>
        </alternativeName>
        <alternativeName>
            <fullName evidence="8">IMP synthase</fullName>
        </alternativeName>
        <alternativeName>
            <fullName evidence="8">Inosinicase</fullName>
        </alternativeName>
    </domain>
</protein>
<dbReference type="PANTHER" id="PTHR11692:SF0">
    <property type="entry name" value="BIFUNCTIONAL PURINE BIOSYNTHESIS PROTEIN ATIC"/>
    <property type="match status" value="1"/>
</dbReference>
<evidence type="ECO:0000256" key="7">
    <source>
        <dbReference type="ARBA" id="ARBA00023268"/>
    </source>
</evidence>
<dbReference type="NCBIfam" id="TIGR00355">
    <property type="entry name" value="purH"/>
    <property type="match status" value="1"/>
</dbReference>
<organism evidence="10 12">
    <name type="scientific">Treponema phagedenis</name>
    <dbReference type="NCBI Taxonomy" id="162"/>
    <lineage>
        <taxon>Bacteria</taxon>
        <taxon>Pseudomonadati</taxon>
        <taxon>Spirochaetota</taxon>
        <taxon>Spirochaetia</taxon>
        <taxon>Spirochaetales</taxon>
        <taxon>Treponemataceae</taxon>
        <taxon>Treponema</taxon>
    </lineage>
</organism>
<dbReference type="PIRSF" id="PIRSF000414">
    <property type="entry name" value="AICARFT_IMPCHas"/>
    <property type="match status" value="1"/>
</dbReference>
<dbReference type="InterPro" id="IPR016193">
    <property type="entry name" value="Cytidine_deaminase-like"/>
</dbReference>
<dbReference type="InterPro" id="IPR024051">
    <property type="entry name" value="AICAR_Tfase_dup_dom_sf"/>
</dbReference>
<proteinExistence type="inferred from homology"/>
<evidence type="ECO:0000256" key="3">
    <source>
        <dbReference type="ARBA" id="ARBA00007667"/>
    </source>
</evidence>
<dbReference type="OrthoDB" id="9802065at2"/>
<dbReference type="InterPro" id="IPR036914">
    <property type="entry name" value="MGS-like_dom_sf"/>
</dbReference>
<dbReference type="EMBL" id="CDNC01000023">
    <property type="protein sequence ID" value="CEM62147.1"/>
    <property type="molecule type" value="Genomic_DNA"/>
</dbReference>
<reference evidence="12" key="1">
    <citation type="submission" date="2015-01" db="EMBL/GenBank/DDBJ databases">
        <authorList>
            <person name="Manzoor Shahid"/>
            <person name="Zubair Saima"/>
        </authorList>
    </citation>
    <scope>NUCLEOTIDE SEQUENCE [LARGE SCALE GENOMIC DNA]</scope>
    <source>
        <strain evidence="12">V1</strain>
    </source>
</reference>
<comment type="pathway">
    <text evidence="1 8">Purine metabolism; IMP biosynthesis via de novo pathway; IMP from 5-formamido-1-(5-phospho-D-ribosyl)imidazole-4-carboxamide: step 1/1.</text>
</comment>
<gene>
    <name evidence="8 10" type="primary">purH</name>
    <name evidence="11" type="ORF">FUT82_00645</name>
    <name evidence="10" type="ORF">TPHV1_30042</name>
</gene>
<dbReference type="SMART" id="SM00798">
    <property type="entry name" value="AICARFT_IMPCHas"/>
    <property type="match status" value="1"/>
</dbReference>
<evidence type="ECO:0000313" key="10">
    <source>
        <dbReference type="EMBL" id="CEM62147.1"/>
    </source>
</evidence>
<dbReference type="HAMAP" id="MF_00139">
    <property type="entry name" value="PurH"/>
    <property type="match status" value="1"/>
</dbReference>
<dbReference type="GO" id="GO:0003937">
    <property type="term" value="F:IMP cyclohydrolase activity"/>
    <property type="evidence" value="ECO:0007669"/>
    <property type="project" value="UniProtKB-UniRule"/>
</dbReference>
<evidence type="ECO:0000313" key="11">
    <source>
        <dbReference type="EMBL" id="QEJ96662.1"/>
    </source>
</evidence>
<dbReference type="PROSITE" id="PS51855">
    <property type="entry name" value="MGS"/>
    <property type="match status" value="1"/>
</dbReference>
<sequence>MKTALISVYDKTDIADFANGLIKQGWQIISTGGTAEFLRKAKVPVQDVRKITGFPEILGGRVKTLHPILYGGILFRRNLKTDKEDCEQLHINPIDMIVNNLYPFEAALKKDKEDHAAIIENIDIGGVSMIRAAAKNYADVYTVTDPSDYAAVLAILQKDDQAQMAMRKKLAAKAFSYTAYYDSIISNYFNELAGETFPERISFTYKKTQALRYGENPHQQAALYQKPDLSEECMAEFKQLHGKELSYNNLIDTYAAVKVLKEFDEPTVVAIKHTNPCGIASAATLSEAFEKTHEADPESIFGGIISVNREMDSKTADAISKIFIEIVIAPSFSEDAITLLTQKKNIRLLEMPKINSFKFEPYSSRQVLNGVLIQEADSIVLKDDLTFASKRKPSSEEMDDLLFAWKAVKNINSNAIVLAKNKQTLAIGQGEVKRFWSVEKSIARSIHSPKGAVLASDGFFFEDTIQHLAEHGVTAVIQPGGSVKDPKVIELADQFNIALVITNIRHFKH</sequence>
<dbReference type="GeneID" id="57752419"/>
<feature type="domain" description="MGS-like" evidence="9">
    <location>
        <begin position="1"/>
        <end position="144"/>
    </location>
</feature>
<name>A0A0B7GX43_TREPH</name>
<keyword evidence="6 8" id="KW-0378">Hydrolase</keyword>
<comment type="domain">
    <text evidence="8">The IMP cyclohydrolase activity resides in the N-terminal region.</text>
</comment>
<dbReference type="SMART" id="SM00851">
    <property type="entry name" value="MGS"/>
    <property type="match status" value="1"/>
</dbReference>
<dbReference type="GO" id="GO:0005829">
    <property type="term" value="C:cytosol"/>
    <property type="evidence" value="ECO:0007669"/>
    <property type="project" value="TreeGrafter"/>
</dbReference>
<reference evidence="10" key="2">
    <citation type="submission" date="2015-01" db="EMBL/GenBank/DDBJ databases">
        <authorList>
            <person name="Xiang T."/>
            <person name="Song Y."/>
            <person name="Huang L."/>
            <person name="Wang B."/>
            <person name="Wu P."/>
        </authorList>
    </citation>
    <scope>NUCLEOTIDE SEQUENCE [LARGE SCALE GENOMIC DNA]</scope>
    <source>
        <strain evidence="10">V1</strain>
    </source>
</reference>
<keyword evidence="5 8" id="KW-0658">Purine biosynthesis</keyword>
<evidence type="ECO:0000313" key="13">
    <source>
        <dbReference type="Proteomes" id="UP000323594"/>
    </source>
</evidence>
<evidence type="ECO:0000256" key="2">
    <source>
        <dbReference type="ARBA" id="ARBA00004954"/>
    </source>
</evidence>
<keyword evidence="4 8" id="KW-0808">Transferase</keyword>
<dbReference type="EMBL" id="CP042817">
    <property type="protein sequence ID" value="QEJ96662.1"/>
    <property type="molecule type" value="Genomic_DNA"/>
</dbReference>
<comment type="similarity">
    <text evidence="3 8">Belongs to the PurH family.</text>
</comment>
<dbReference type="FunFam" id="3.40.50.1380:FF:000001">
    <property type="entry name" value="Bifunctional purine biosynthesis protein PurH"/>
    <property type="match status" value="1"/>
</dbReference>
<dbReference type="Gene3D" id="3.40.50.1380">
    <property type="entry name" value="Methylglyoxal synthase-like domain"/>
    <property type="match status" value="1"/>
</dbReference>
<dbReference type="PANTHER" id="PTHR11692">
    <property type="entry name" value="BIFUNCTIONAL PURINE BIOSYNTHESIS PROTEIN PURH"/>
    <property type="match status" value="1"/>
</dbReference>
<dbReference type="Proteomes" id="UP000323594">
    <property type="component" value="Chromosome"/>
</dbReference>
<dbReference type="Pfam" id="PF01808">
    <property type="entry name" value="AICARFT_IMPCHas"/>
    <property type="match status" value="1"/>
</dbReference>
<dbReference type="Proteomes" id="UP000042527">
    <property type="component" value="Unassembled WGS sequence"/>
</dbReference>
<dbReference type="EC" id="2.1.2.3" evidence="8"/>
<keyword evidence="12" id="KW-1185">Reference proteome</keyword>
<dbReference type="EC" id="3.5.4.10" evidence="8"/>
<evidence type="ECO:0000259" key="9">
    <source>
        <dbReference type="PROSITE" id="PS51855"/>
    </source>
</evidence>
<comment type="pathway">
    <text evidence="2 8">Purine metabolism; IMP biosynthesis via de novo pathway; 5-formamido-1-(5-phospho-D-ribosyl)imidazole-4-carboxamide from 5-amino-1-(5-phospho-D-ribosyl)imidazole-4-carboxamide (10-formyl THF route): step 1/1.</text>
</comment>
<dbReference type="CDD" id="cd01421">
    <property type="entry name" value="IMPCH"/>
    <property type="match status" value="1"/>
</dbReference>
<evidence type="ECO:0000256" key="5">
    <source>
        <dbReference type="ARBA" id="ARBA00022755"/>
    </source>
</evidence>
<dbReference type="Pfam" id="PF02142">
    <property type="entry name" value="MGS"/>
    <property type="match status" value="1"/>
</dbReference>
<evidence type="ECO:0000313" key="12">
    <source>
        <dbReference type="Proteomes" id="UP000042527"/>
    </source>
</evidence>
<keyword evidence="7 8" id="KW-0511">Multifunctional enzyme</keyword>
<evidence type="ECO:0000256" key="1">
    <source>
        <dbReference type="ARBA" id="ARBA00004844"/>
    </source>
</evidence>
<evidence type="ECO:0000256" key="6">
    <source>
        <dbReference type="ARBA" id="ARBA00022801"/>
    </source>
</evidence>
<dbReference type="AlphaFoldDB" id="A0A0B7GX43"/>
<dbReference type="NCBIfam" id="NF002049">
    <property type="entry name" value="PRK00881.1"/>
    <property type="match status" value="1"/>
</dbReference>
<comment type="catalytic activity">
    <reaction evidence="8">
        <text>(6R)-10-formyltetrahydrofolate + 5-amino-1-(5-phospho-beta-D-ribosyl)imidazole-4-carboxamide = 5-formamido-1-(5-phospho-D-ribosyl)imidazole-4-carboxamide + (6S)-5,6,7,8-tetrahydrofolate</text>
        <dbReference type="Rhea" id="RHEA:22192"/>
        <dbReference type="ChEBI" id="CHEBI:57453"/>
        <dbReference type="ChEBI" id="CHEBI:58467"/>
        <dbReference type="ChEBI" id="CHEBI:58475"/>
        <dbReference type="ChEBI" id="CHEBI:195366"/>
        <dbReference type="EC" id="2.1.2.3"/>
    </reaction>
</comment>
<dbReference type="UniPathway" id="UPA00074">
    <property type="reaction ID" value="UER00133"/>
</dbReference>
<dbReference type="SUPFAM" id="SSF53927">
    <property type="entry name" value="Cytidine deaminase-like"/>
    <property type="match status" value="1"/>
</dbReference>
<reference evidence="11 13" key="3">
    <citation type="submission" date="2019-08" db="EMBL/GenBank/DDBJ databases">
        <authorList>
            <person name="Kuhnert P."/>
        </authorList>
    </citation>
    <scope>NUCLEOTIDE SEQUENCE [LARGE SCALE GENOMIC DNA]</scope>
    <source>
        <strain evidence="11 13">B36.5</strain>
    </source>
</reference>
<comment type="catalytic activity">
    <reaction evidence="8">
        <text>IMP + H2O = 5-formamido-1-(5-phospho-D-ribosyl)imidazole-4-carboxamide</text>
        <dbReference type="Rhea" id="RHEA:18445"/>
        <dbReference type="ChEBI" id="CHEBI:15377"/>
        <dbReference type="ChEBI" id="CHEBI:58053"/>
        <dbReference type="ChEBI" id="CHEBI:58467"/>
        <dbReference type="EC" id="3.5.4.10"/>
    </reaction>
</comment>
<dbReference type="FunFam" id="3.40.140.20:FF:000002">
    <property type="entry name" value="Bifunctional purine biosynthesis protein PurH"/>
    <property type="match status" value="1"/>
</dbReference>
<evidence type="ECO:0000256" key="8">
    <source>
        <dbReference type="HAMAP-Rule" id="MF_00139"/>
    </source>
</evidence>
<dbReference type="InterPro" id="IPR011607">
    <property type="entry name" value="MGS-like_dom"/>
</dbReference>
<accession>A0A0B7GX43</accession>
<dbReference type="InterPro" id="IPR002695">
    <property type="entry name" value="PurH-like"/>
</dbReference>
<dbReference type="GO" id="GO:0006189">
    <property type="term" value="P:'de novo' IMP biosynthetic process"/>
    <property type="evidence" value="ECO:0007669"/>
    <property type="project" value="UniProtKB-UniRule"/>
</dbReference>
<dbReference type="GO" id="GO:0004643">
    <property type="term" value="F:phosphoribosylaminoimidazolecarboxamide formyltransferase activity"/>
    <property type="evidence" value="ECO:0007669"/>
    <property type="project" value="UniProtKB-UniRule"/>
</dbReference>
<dbReference type="RefSeq" id="WP_024752243.1">
    <property type="nucleotide sequence ID" value="NZ_CDNC01000023.1"/>
</dbReference>
<dbReference type="Gene3D" id="3.40.140.20">
    <property type="match status" value="2"/>
</dbReference>